<dbReference type="InterPro" id="IPR023296">
    <property type="entry name" value="Glyco_hydro_beta-prop_sf"/>
</dbReference>
<evidence type="ECO:0000256" key="2">
    <source>
        <dbReference type="ARBA" id="ARBA00022679"/>
    </source>
</evidence>
<dbReference type="PANTHER" id="PTHR34106">
    <property type="entry name" value="GLYCOSIDASE"/>
    <property type="match status" value="1"/>
</dbReference>
<dbReference type="GO" id="GO:0016757">
    <property type="term" value="F:glycosyltransferase activity"/>
    <property type="evidence" value="ECO:0007669"/>
    <property type="project" value="UniProtKB-KW"/>
</dbReference>
<dbReference type="InterPro" id="IPR007184">
    <property type="entry name" value="Mannoside_phosphorylase"/>
</dbReference>
<dbReference type="Gene3D" id="2.115.10.20">
    <property type="entry name" value="Glycosyl hydrolase domain, family 43"/>
    <property type="match status" value="1"/>
</dbReference>
<dbReference type="OrthoDB" id="21615at2759"/>
<protein>
    <submittedName>
        <fullName evidence="3">Beta-1,2-mannobiose phosphorylase</fullName>
    </submittedName>
</protein>
<evidence type="ECO:0000313" key="3">
    <source>
        <dbReference type="EMBL" id="KAJ6644597.1"/>
    </source>
</evidence>
<dbReference type="PIRSF" id="PIRSF016202">
    <property type="entry name" value="PH1107"/>
    <property type="match status" value="1"/>
</dbReference>
<dbReference type="SUPFAM" id="SSF75005">
    <property type="entry name" value="Arabinanase/levansucrase/invertase"/>
    <property type="match status" value="1"/>
</dbReference>
<dbReference type="Pfam" id="PF04041">
    <property type="entry name" value="Glyco_hydro_130"/>
    <property type="match status" value="1"/>
</dbReference>
<sequence>MSHRVPAQSKHEGHEGEGWMMSPFEKQNEMNPILEPLTTTEFLCPIRGHNVAWEAKDIFNPTALVRDGKVYLLYRAEDEDGEFMGTSRIGLATSDDGINFIRETKPVFYPDNDAVKTYEWEGGCEDPRIVENDEGEYIMTYTGYNGSLAILMVATTRDLRTWTKFGPVFRNTQDFSELWSKSGSIVTRLRDGKFIAEKINNKYWMYWGDTDLYLATSDDLVDWTPITDAEGNLEKIVEPREGKFDSELVEPGPQAFIRNDGIFLIYNSKNKKPDEGGDSTLPEGTYAAGQLLFDEKNPQKLLERSEDYFMKPEEDYEIVGQVGNVVFLEGLVCYKGTWYIYYGTADSKIAVATRRDEHCSSSCWRASSKITLSLIVLFWIKRIFV</sequence>
<evidence type="ECO:0000256" key="1">
    <source>
        <dbReference type="ARBA" id="ARBA00022676"/>
    </source>
</evidence>
<evidence type="ECO:0000313" key="4">
    <source>
        <dbReference type="Proteomes" id="UP001151699"/>
    </source>
</evidence>
<reference evidence="3" key="1">
    <citation type="submission" date="2022-07" db="EMBL/GenBank/DDBJ databases">
        <authorList>
            <person name="Trinca V."/>
            <person name="Uliana J.V.C."/>
            <person name="Torres T.T."/>
            <person name="Ward R.J."/>
            <person name="Monesi N."/>
        </authorList>
    </citation>
    <scope>NUCLEOTIDE SEQUENCE</scope>
    <source>
        <strain evidence="3">HSMRA1968</strain>
        <tissue evidence="3">Whole embryos</tissue>
    </source>
</reference>
<keyword evidence="4" id="KW-1185">Reference proteome</keyword>
<keyword evidence="1" id="KW-0328">Glycosyltransferase</keyword>
<keyword evidence="2" id="KW-0808">Transferase</keyword>
<proteinExistence type="predicted"/>
<dbReference type="Proteomes" id="UP001151699">
    <property type="component" value="Chromosome B"/>
</dbReference>
<dbReference type="CDD" id="cd18610">
    <property type="entry name" value="GH130_BT3780-like"/>
    <property type="match status" value="1"/>
</dbReference>
<dbReference type="AlphaFoldDB" id="A0A9Q0N7I0"/>
<comment type="caution">
    <text evidence="3">The sequence shown here is derived from an EMBL/GenBank/DDBJ whole genome shotgun (WGS) entry which is preliminary data.</text>
</comment>
<accession>A0A9Q0N7I0</accession>
<gene>
    <name evidence="3" type="ORF">Bhyg_09566</name>
</gene>
<organism evidence="3 4">
    <name type="scientific">Pseudolycoriella hygida</name>
    <dbReference type="NCBI Taxonomy" id="35572"/>
    <lineage>
        <taxon>Eukaryota</taxon>
        <taxon>Metazoa</taxon>
        <taxon>Ecdysozoa</taxon>
        <taxon>Arthropoda</taxon>
        <taxon>Hexapoda</taxon>
        <taxon>Insecta</taxon>
        <taxon>Pterygota</taxon>
        <taxon>Neoptera</taxon>
        <taxon>Endopterygota</taxon>
        <taxon>Diptera</taxon>
        <taxon>Nematocera</taxon>
        <taxon>Sciaroidea</taxon>
        <taxon>Sciaridae</taxon>
        <taxon>Pseudolycoriella</taxon>
    </lineage>
</organism>
<name>A0A9Q0N7I0_9DIPT</name>
<dbReference type="PANTHER" id="PTHR34106:SF5">
    <property type="entry name" value="GLYCOSIDASE"/>
    <property type="match status" value="1"/>
</dbReference>
<dbReference type="EMBL" id="WJQU01000002">
    <property type="protein sequence ID" value="KAJ6644597.1"/>
    <property type="molecule type" value="Genomic_DNA"/>
</dbReference>